<dbReference type="AlphaFoldDB" id="A0AAV7QLB6"/>
<gene>
    <name evidence="1" type="ORF">NDU88_005477</name>
</gene>
<dbReference type="GO" id="GO:0006508">
    <property type="term" value="P:proteolysis"/>
    <property type="evidence" value="ECO:0007669"/>
    <property type="project" value="InterPro"/>
</dbReference>
<dbReference type="PROSITE" id="PS00141">
    <property type="entry name" value="ASP_PROTEASE"/>
    <property type="match status" value="1"/>
</dbReference>
<proteinExistence type="predicted"/>
<dbReference type="EMBL" id="JANPWB010000010">
    <property type="protein sequence ID" value="KAJ1139100.1"/>
    <property type="molecule type" value="Genomic_DNA"/>
</dbReference>
<dbReference type="SUPFAM" id="SSF50630">
    <property type="entry name" value="Acid proteases"/>
    <property type="match status" value="1"/>
</dbReference>
<comment type="caution">
    <text evidence="1">The sequence shown here is derived from an EMBL/GenBank/DDBJ whole genome shotgun (WGS) entry which is preliminary data.</text>
</comment>
<protein>
    <recommendedName>
        <fullName evidence="3">Peptidase A2 domain-containing protein</fullName>
    </recommendedName>
</protein>
<dbReference type="InterPro" id="IPR021109">
    <property type="entry name" value="Peptidase_aspartic_dom_sf"/>
</dbReference>
<evidence type="ECO:0000313" key="1">
    <source>
        <dbReference type="EMBL" id="KAJ1139100.1"/>
    </source>
</evidence>
<keyword evidence="2" id="KW-1185">Reference proteome</keyword>
<reference evidence="1" key="1">
    <citation type="journal article" date="2022" name="bioRxiv">
        <title>Sequencing and chromosome-scale assembly of the giantPleurodeles waltlgenome.</title>
        <authorList>
            <person name="Brown T."/>
            <person name="Elewa A."/>
            <person name="Iarovenko S."/>
            <person name="Subramanian E."/>
            <person name="Araus A.J."/>
            <person name="Petzold A."/>
            <person name="Susuki M."/>
            <person name="Suzuki K.-i.T."/>
            <person name="Hayashi T."/>
            <person name="Toyoda A."/>
            <person name="Oliveira C."/>
            <person name="Osipova E."/>
            <person name="Leigh N.D."/>
            <person name="Simon A."/>
            <person name="Yun M.H."/>
        </authorList>
    </citation>
    <scope>NUCLEOTIDE SEQUENCE</scope>
    <source>
        <strain evidence="1">20211129_DDA</strain>
        <tissue evidence="1">Liver</tissue>
    </source>
</reference>
<dbReference type="Proteomes" id="UP001066276">
    <property type="component" value="Chromosome 6"/>
</dbReference>
<evidence type="ECO:0008006" key="3">
    <source>
        <dbReference type="Google" id="ProtNLM"/>
    </source>
</evidence>
<name>A0AAV7QLB6_PLEWA</name>
<dbReference type="Gene3D" id="2.40.70.10">
    <property type="entry name" value="Acid Proteases"/>
    <property type="match status" value="1"/>
</dbReference>
<evidence type="ECO:0000313" key="2">
    <source>
        <dbReference type="Proteomes" id="UP001066276"/>
    </source>
</evidence>
<accession>A0AAV7QLB6</accession>
<dbReference type="InterPro" id="IPR001969">
    <property type="entry name" value="Aspartic_peptidase_AS"/>
</dbReference>
<dbReference type="GO" id="GO:0004190">
    <property type="term" value="F:aspartic-type endopeptidase activity"/>
    <property type="evidence" value="ECO:0007669"/>
    <property type="project" value="InterPro"/>
</dbReference>
<sequence>MSRSRPQKVKTVQSVQPVIVMDDDDLDDDGNGDGTVHIIHALQPGGHPRKRVPRCSVLLAGHKVDALIDTGASINVIATSVLQRIPFQLHLRPTTTQCLDFVVSSYCAYTLLRCATPQSTCQLPATKLSTHGHCTRSGAWFAWLRVSGVPLWGRPGREMALAALCLGLQSLTVD</sequence>
<organism evidence="1 2">
    <name type="scientific">Pleurodeles waltl</name>
    <name type="common">Iberian ribbed newt</name>
    <dbReference type="NCBI Taxonomy" id="8319"/>
    <lineage>
        <taxon>Eukaryota</taxon>
        <taxon>Metazoa</taxon>
        <taxon>Chordata</taxon>
        <taxon>Craniata</taxon>
        <taxon>Vertebrata</taxon>
        <taxon>Euteleostomi</taxon>
        <taxon>Amphibia</taxon>
        <taxon>Batrachia</taxon>
        <taxon>Caudata</taxon>
        <taxon>Salamandroidea</taxon>
        <taxon>Salamandridae</taxon>
        <taxon>Pleurodelinae</taxon>
        <taxon>Pleurodeles</taxon>
    </lineage>
</organism>